<keyword evidence="3" id="KW-1185">Reference proteome</keyword>
<sequence length="61" mass="7202">MPMWVFLVSVIGGILIFAVGYDWFAQRSKKRPKLPPGKYDHVYTEQLLHDSREQINRNELI</sequence>
<dbReference type="RefSeq" id="WP_122908777.1">
    <property type="nucleotide sequence ID" value="NZ_CBCSBE010000005.1"/>
</dbReference>
<dbReference type="Proteomes" id="UP000282028">
    <property type="component" value="Unassembled WGS sequence"/>
</dbReference>
<evidence type="ECO:0000313" key="3">
    <source>
        <dbReference type="Proteomes" id="UP000282028"/>
    </source>
</evidence>
<dbReference type="AlphaFoldDB" id="A0A3M8CGT8"/>
<evidence type="ECO:0000313" key="2">
    <source>
        <dbReference type="EMBL" id="RNB74960.1"/>
    </source>
</evidence>
<protein>
    <submittedName>
        <fullName evidence="2">Uncharacterized protein</fullName>
    </submittedName>
</protein>
<evidence type="ECO:0000256" key="1">
    <source>
        <dbReference type="SAM" id="Phobius"/>
    </source>
</evidence>
<name>A0A3M8CGT8_9BACL</name>
<keyword evidence="1" id="KW-0812">Transmembrane</keyword>
<proteinExistence type="predicted"/>
<dbReference type="EMBL" id="RHHR01000013">
    <property type="protein sequence ID" value="RNB74960.1"/>
    <property type="molecule type" value="Genomic_DNA"/>
</dbReference>
<keyword evidence="1" id="KW-1133">Transmembrane helix</keyword>
<gene>
    <name evidence="2" type="ORF">EDM52_09600</name>
</gene>
<organism evidence="2 3">
    <name type="scientific">Brevibacillus invocatus</name>
    <dbReference type="NCBI Taxonomy" id="173959"/>
    <lineage>
        <taxon>Bacteria</taxon>
        <taxon>Bacillati</taxon>
        <taxon>Bacillota</taxon>
        <taxon>Bacilli</taxon>
        <taxon>Bacillales</taxon>
        <taxon>Paenibacillaceae</taxon>
        <taxon>Brevibacillus</taxon>
    </lineage>
</organism>
<dbReference type="OrthoDB" id="2476771at2"/>
<accession>A0A3M8CGT8</accession>
<reference evidence="2 3" key="1">
    <citation type="submission" date="2018-10" db="EMBL/GenBank/DDBJ databases">
        <title>Phylogenomics of Brevibacillus.</title>
        <authorList>
            <person name="Dunlap C."/>
        </authorList>
    </citation>
    <scope>NUCLEOTIDE SEQUENCE [LARGE SCALE GENOMIC DNA]</scope>
    <source>
        <strain evidence="2 3">JCM 12215</strain>
    </source>
</reference>
<keyword evidence="1" id="KW-0472">Membrane</keyword>
<comment type="caution">
    <text evidence="2">The sequence shown here is derived from an EMBL/GenBank/DDBJ whole genome shotgun (WGS) entry which is preliminary data.</text>
</comment>
<feature type="transmembrane region" description="Helical" evidence="1">
    <location>
        <begin position="6"/>
        <end position="24"/>
    </location>
</feature>